<organism evidence="1 2">
    <name type="scientific">Plasmodium vivax Mauritania I</name>
    <dbReference type="NCBI Taxonomy" id="1035515"/>
    <lineage>
        <taxon>Eukaryota</taxon>
        <taxon>Sar</taxon>
        <taxon>Alveolata</taxon>
        <taxon>Apicomplexa</taxon>
        <taxon>Aconoidasida</taxon>
        <taxon>Haemosporida</taxon>
        <taxon>Plasmodiidae</taxon>
        <taxon>Plasmodium</taxon>
        <taxon>Plasmodium (Plasmodium)</taxon>
    </lineage>
</organism>
<dbReference type="EMBL" id="KQ235146">
    <property type="protein sequence ID" value="KMZ89714.1"/>
    <property type="molecule type" value="Genomic_DNA"/>
</dbReference>
<evidence type="ECO:0000313" key="2">
    <source>
        <dbReference type="Proteomes" id="UP000053776"/>
    </source>
</evidence>
<sequence>MLYLFGIFIIFYYNNKDMEDHIFHIKNILKFTELYKFYFKFNDNYNINQNDLNIQDCSVSLLSKEPARDLFKRFVKNIKLLSKEYSNEFNKIDNAENIKNRCIYLKYWLYDQIIQKNIKDIEFYSLIKDCMSKNKIFSSHESFSCEFYHLNLDIVKEIKRLYHFLIIYNIYKNKKLIPNIYCQYLKEISKLYSTKEKKCETHSNDAYCKEFNTYIKPYFTEYLPSLSHDACAKVEATNSPEVLEENVEKSELQEKNKNVYFILNFPYYYLYLYLSILF</sequence>
<evidence type="ECO:0000313" key="1">
    <source>
        <dbReference type="EMBL" id="KMZ89714.1"/>
    </source>
</evidence>
<gene>
    <name evidence="1" type="ORF">PVMG_04544</name>
</gene>
<dbReference type="AlphaFoldDB" id="A0A0J9T3N7"/>
<dbReference type="Pfam" id="PF05795">
    <property type="entry name" value="Plasmodium_Vir"/>
    <property type="match status" value="1"/>
</dbReference>
<dbReference type="InterPro" id="IPR008780">
    <property type="entry name" value="Plasmodium_Vir"/>
</dbReference>
<name>A0A0J9T3N7_PLAVI</name>
<accession>A0A0J9T3N7</accession>
<proteinExistence type="predicted"/>
<reference evidence="1 2" key="1">
    <citation type="submission" date="2011-08" db="EMBL/GenBank/DDBJ databases">
        <title>The Genome Sequence of Plasmodium vivax Mauritania I.</title>
        <authorList>
            <consortium name="The Broad Institute Genome Sequencing Platform"/>
            <consortium name="The Broad Institute Genome Sequencing Center for Infectious Disease"/>
            <person name="Neafsey D."/>
            <person name="Carlton J."/>
            <person name="Barnwell J."/>
            <person name="Collins W."/>
            <person name="Escalante A."/>
            <person name="Mullikin J."/>
            <person name="Saul A."/>
            <person name="Guigo R."/>
            <person name="Camara F."/>
            <person name="Young S.K."/>
            <person name="Zeng Q."/>
            <person name="Gargeya S."/>
            <person name="Fitzgerald M."/>
            <person name="Haas B."/>
            <person name="Abouelleil A."/>
            <person name="Alvarado L."/>
            <person name="Arachchi H.M."/>
            <person name="Berlin A."/>
            <person name="Brown A."/>
            <person name="Chapman S.B."/>
            <person name="Chen Z."/>
            <person name="Dunbar C."/>
            <person name="Freedman E."/>
            <person name="Gearin G."/>
            <person name="Gellesch M."/>
            <person name="Goldberg J."/>
            <person name="Griggs A."/>
            <person name="Gujja S."/>
            <person name="Heiman D."/>
            <person name="Howarth C."/>
            <person name="Larson L."/>
            <person name="Lui A."/>
            <person name="MacDonald P.J.P."/>
            <person name="Montmayeur A."/>
            <person name="Murphy C."/>
            <person name="Neiman D."/>
            <person name="Pearson M."/>
            <person name="Priest M."/>
            <person name="Roberts A."/>
            <person name="Saif S."/>
            <person name="Shea T."/>
            <person name="Shenoy N."/>
            <person name="Sisk P."/>
            <person name="Stolte C."/>
            <person name="Sykes S."/>
            <person name="Wortman J."/>
            <person name="Nusbaum C."/>
            <person name="Birren B."/>
        </authorList>
    </citation>
    <scope>NUCLEOTIDE SEQUENCE [LARGE SCALE GENOMIC DNA]</scope>
    <source>
        <strain evidence="1 2">Mauritania I</strain>
    </source>
</reference>
<dbReference type="OrthoDB" id="388362at2759"/>
<dbReference type="Proteomes" id="UP000053776">
    <property type="component" value="Unassembled WGS sequence"/>
</dbReference>
<protein>
    <submittedName>
        <fullName evidence="1">Uncharacterized protein</fullName>
    </submittedName>
</protein>